<organism evidence="9 10">
    <name type="scientific">Elsinoe australis</name>
    <dbReference type="NCBI Taxonomy" id="40998"/>
    <lineage>
        <taxon>Eukaryota</taxon>
        <taxon>Fungi</taxon>
        <taxon>Dikarya</taxon>
        <taxon>Ascomycota</taxon>
        <taxon>Pezizomycotina</taxon>
        <taxon>Dothideomycetes</taxon>
        <taxon>Dothideomycetidae</taxon>
        <taxon>Myriangiales</taxon>
        <taxon>Elsinoaceae</taxon>
        <taxon>Elsinoe</taxon>
    </lineage>
</organism>
<dbReference type="InterPro" id="IPR018087">
    <property type="entry name" value="Glyco_hydro_5_CS"/>
</dbReference>
<evidence type="ECO:0000256" key="3">
    <source>
        <dbReference type="ARBA" id="ARBA00023295"/>
    </source>
</evidence>
<dbReference type="Pfam" id="PF00150">
    <property type="entry name" value="Cellulase"/>
    <property type="match status" value="1"/>
</dbReference>
<evidence type="ECO:0000256" key="4">
    <source>
        <dbReference type="ARBA" id="ARBA00023316"/>
    </source>
</evidence>
<evidence type="ECO:0000313" key="10">
    <source>
        <dbReference type="Proteomes" id="UP000308133"/>
    </source>
</evidence>
<dbReference type="Gene3D" id="3.20.20.80">
    <property type="entry name" value="Glycosidases"/>
    <property type="match status" value="1"/>
</dbReference>
<dbReference type="GO" id="GO:0009986">
    <property type="term" value="C:cell surface"/>
    <property type="evidence" value="ECO:0007669"/>
    <property type="project" value="TreeGrafter"/>
</dbReference>
<dbReference type="SUPFAM" id="SSF51445">
    <property type="entry name" value="(Trans)glycosidases"/>
    <property type="match status" value="1"/>
</dbReference>
<name>A0A4U7AW94_9PEZI</name>
<gene>
    <name evidence="9" type="ORF">C1H76_6937</name>
</gene>
<accession>A0A4U7AW94</accession>
<keyword evidence="4" id="KW-0961">Cell wall biogenesis/degradation</keyword>
<dbReference type="InterPro" id="IPR017853">
    <property type="entry name" value="GH"/>
</dbReference>
<dbReference type="InterPro" id="IPR001547">
    <property type="entry name" value="Glyco_hydro_5"/>
</dbReference>
<dbReference type="PROSITE" id="PS00659">
    <property type="entry name" value="GLYCOSYL_HYDROL_F5"/>
    <property type="match status" value="1"/>
</dbReference>
<dbReference type="GO" id="GO:0005576">
    <property type="term" value="C:extracellular region"/>
    <property type="evidence" value="ECO:0007669"/>
    <property type="project" value="TreeGrafter"/>
</dbReference>
<dbReference type="InterPro" id="IPR050386">
    <property type="entry name" value="Glycosyl_hydrolase_5"/>
</dbReference>
<dbReference type="AlphaFoldDB" id="A0A4U7AW94"/>
<comment type="caution">
    <text evidence="9">The sequence shown here is derived from an EMBL/GenBank/DDBJ whole genome shotgun (WGS) entry which is preliminary data.</text>
</comment>
<evidence type="ECO:0000256" key="1">
    <source>
        <dbReference type="ARBA" id="ARBA00005641"/>
    </source>
</evidence>
<keyword evidence="7" id="KW-0732">Signal</keyword>
<dbReference type="GO" id="GO:0004338">
    <property type="term" value="F:glucan exo-1,3-beta-glucosidase activity"/>
    <property type="evidence" value="ECO:0007669"/>
    <property type="project" value="TreeGrafter"/>
</dbReference>
<proteinExistence type="inferred from homology"/>
<sequence>MLVRALAAAALCVTAAFAAPTLEERGTNQLSFANGDTKIRGVNLGGWLVLEPWIRPSIFENFTGTGIVDEFTLTKRRPKQARAILQKHWAEWVTLNDMQKIKAAGFNMVRLPVGFWAYDNTNTPYIKGAAQYVDKCIAWARQVDLKVLIDLHGVPGSQNGFDNSGRRRPAPGWEQGDSNAQRTRSILKKIQRKYGASTYDDVILGIEVVNEPSNWGVSEPFLRQYYYDAYYQQRDYSSSRVVVMSDQFRPTSYWNGLLTPSDNNAQNTAMDHHEYQAFDTGLFEMTPAQHRQQVCNNVGQYSGADKWTIVGEWSAAITDCARWLNGFGVGARWDNTFVVQGKQYGSCEGKNDVSKWTKAQRVNTRKFIEVQMQEYEKYTRGWVFWNFKTEGADDWDALKLVDEGIFPTPGGPYKYPAPCS</sequence>
<keyword evidence="3 5" id="KW-0326">Glycosidase</keyword>
<feature type="region of interest" description="Disordered" evidence="6">
    <location>
        <begin position="159"/>
        <end position="181"/>
    </location>
</feature>
<dbReference type="EMBL" id="PTQR01000084">
    <property type="protein sequence ID" value="TKX20900.1"/>
    <property type="molecule type" value="Genomic_DNA"/>
</dbReference>
<feature type="chain" id="PRO_5020799116" evidence="7">
    <location>
        <begin position="19"/>
        <end position="420"/>
    </location>
</feature>
<evidence type="ECO:0000259" key="8">
    <source>
        <dbReference type="Pfam" id="PF00150"/>
    </source>
</evidence>
<dbReference type="PANTHER" id="PTHR31297">
    <property type="entry name" value="GLUCAN ENDO-1,6-BETA-GLUCOSIDASE B"/>
    <property type="match status" value="1"/>
</dbReference>
<protein>
    <submittedName>
        <fullName evidence="9">Cellulase-like protein 6</fullName>
    </submittedName>
</protein>
<feature type="domain" description="Glycoside hydrolase family 5" evidence="8">
    <location>
        <begin position="89"/>
        <end position="315"/>
    </location>
</feature>
<dbReference type="GO" id="GO:0071555">
    <property type="term" value="P:cell wall organization"/>
    <property type="evidence" value="ECO:0007669"/>
    <property type="project" value="UniProtKB-KW"/>
</dbReference>
<comment type="similarity">
    <text evidence="1 5">Belongs to the glycosyl hydrolase 5 (cellulase A) family.</text>
</comment>
<evidence type="ECO:0000256" key="6">
    <source>
        <dbReference type="SAM" id="MobiDB-lite"/>
    </source>
</evidence>
<dbReference type="GO" id="GO:0009251">
    <property type="term" value="P:glucan catabolic process"/>
    <property type="evidence" value="ECO:0007669"/>
    <property type="project" value="TreeGrafter"/>
</dbReference>
<keyword evidence="2 5" id="KW-0378">Hydrolase</keyword>
<evidence type="ECO:0000256" key="2">
    <source>
        <dbReference type="ARBA" id="ARBA00022801"/>
    </source>
</evidence>
<dbReference type="Proteomes" id="UP000308133">
    <property type="component" value="Unassembled WGS sequence"/>
</dbReference>
<reference evidence="9 10" key="1">
    <citation type="submission" date="2018-02" db="EMBL/GenBank/DDBJ databases">
        <title>Draft genome sequences of Elsinoe sp., causing black scab on jojoba.</title>
        <authorList>
            <person name="Stodart B."/>
            <person name="Jeffress S."/>
            <person name="Ash G."/>
            <person name="Arun Chinnappa K."/>
        </authorList>
    </citation>
    <scope>NUCLEOTIDE SEQUENCE [LARGE SCALE GENOMIC DNA]</scope>
    <source>
        <strain evidence="9 10">Hillstone_2</strain>
    </source>
</reference>
<feature type="signal peptide" evidence="7">
    <location>
        <begin position="1"/>
        <end position="18"/>
    </location>
</feature>
<dbReference type="PANTHER" id="PTHR31297:SF8">
    <property type="entry name" value="GLYCOSIDE HYDROLASE FAMILY 5 DOMAIN-CONTAINING PROTEIN"/>
    <property type="match status" value="1"/>
</dbReference>
<evidence type="ECO:0000313" key="9">
    <source>
        <dbReference type="EMBL" id="TKX20900.1"/>
    </source>
</evidence>
<evidence type="ECO:0000256" key="5">
    <source>
        <dbReference type="RuleBase" id="RU361153"/>
    </source>
</evidence>
<evidence type="ECO:0000256" key="7">
    <source>
        <dbReference type="SAM" id="SignalP"/>
    </source>
</evidence>